<reference evidence="1" key="3">
    <citation type="submission" date="2020-06" db="EMBL/GenBank/DDBJ databases">
        <title>Helianthus annuus Genome sequencing and assembly Release 2.</title>
        <authorList>
            <person name="Gouzy J."/>
            <person name="Langlade N."/>
            <person name="Munos S."/>
        </authorList>
    </citation>
    <scope>NUCLEOTIDE SEQUENCE</scope>
    <source>
        <tissue evidence="1">Leaves</tissue>
    </source>
</reference>
<gene>
    <name evidence="2" type="ORF">HannXRQ_Chr02g0038181</name>
    <name evidence="1" type="ORF">HanXRQr2_Chr02g0055491</name>
</gene>
<protein>
    <submittedName>
        <fullName evidence="2">Putative peptidase S8, subtilisin-related protein</fullName>
    </submittedName>
</protein>
<dbReference type="Proteomes" id="UP000215914">
    <property type="component" value="Chromosome 2"/>
</dbReference>
<proteinExistence type="predicted"/>
<dbReference type="AlphaFoldDB" id="A0A251VDT4"/>
<accession>A0A251VDT4</accession>
<dbReference type="InParanoid" id="A0A251VDT4"/>
<evidence type="ECO:0000313" key="3">
    <source>
        <dbReference type="Proteomes" id="UP000215914"/>
    </source>
</evidence>
<keyword evidence="3" id="KW-1185">Reference proteome</keyword>
<evidence type="ECO:0000313" key="2">
    <source>
        <dbReference type="EMBL" id="OTG33760.1"/>
    </source>
</evidence>
<name>A0A251VDT4_HELAN</name>
<dbReference type="EMBL" id="CM007891">
    <property type="protein sequence ID" value="OTG33760.1"/>
    <property type="molecule type" value="Genomic_DNA"/>
</dbReference>
<dbReference type="Gramene" id="mRNA:HanXRQr2_Chr02g0055491">
    <property type="protein sequence ID" value="CDS:HanXRQr2_Chr02g0055491.1"/>
    <property type="gene ID" value="HanXRQr2_Chr02g0055491"/>
</dbReference>
<sequence>MDPGLVYDIGTQDYIDFLCGLGYTANQMSTILISSQWSCENRTTLRLSLISLTWPLFCPKSSSQGRLKMLETMHHAILMVLNQWRILPVERPWAERHGH</sequence>
<dbReference type="EMBL" id="MNCJ02000317">
    <property type="protein sequence ID" value="KAF5817643.1"/>
    <property type="molecule type" value="Genomic_DNA"/>
</dbReference>
<reference evidence="2" key="2">
    <citation type="submission" date="2017-02" db="EMBL/GenBank/DDBJ databases">
        <title>Sunflower complete genome.</title>
        <authorList>
            <person name="Langlade N."/>
            <person name="Munos S."/>
        </authorList>
    </citation>
    <scope>NUCLEOTIDE SEQUENCE [LARGE SCALE GENOMIC DNA]</scope>
    <source>
        <tissue evidence="2">Leaves</tissue>
    </source>
</reference>
<evidence type="ECO:0000313" key="1">
    <source>
        <dbReference type="EMBL" id="KAF5817643.1"/>
    </source>
</evidence>
<organism evidence="2 3">
    <name type="scientific">Helianthus annuus</name>
    <name type="common">Common sunflower</name>
    <dbReference type="NCBI Taxonomy" id="4232"/>
    <lineage>
        <taxon>Eukaryota</taxon>
        <taxon>Viridiplantae</taxon>
        <taxon>Streptophyta</taxon>
        <taxon>Embryophyta</taxon>
        <taxon>Tracheophyta</taxon>
        <taxon>Spermatophyta</taxon>
        <taxon>Magnoliopsida</taxon>
        <taxon>eudicotyledons</taxon>
        <taxon>Gunneridae</taxon>
        <taxon>Pentapetalae</taxon>
        <taxon>asterids</taxon>
        <taxon>campanulids</taxon>
        <taxon>Asterales</taxon>
        <taxon>Asteraceae</taxon>
        <taxon>Asteroideae</taxon>
        <taxon>Heliantheae alliance</taxon>
        <taxon>Heliantheae</taxon>
        <taxon>Helianthus</taxon>
    </lineage>
</organism>
<reference evidence="1 3" key="1">
    <citation type="journal article" date="2017" name="Nature">
        <title>The sunflower genome provides insights into oil metabolism, flowering and Asterid evolution.</title>
        <authorList>
            <person name="Badouin H."/>
            <person name="Gouzy J."/>
            <person name="Grassa C.J."/>
            <person name="Murat F."/>
            <person name="Staton S.E."/>
            <person name="Cottret L."/>
            <person name="Lelandais-Briere C."/>
            <person name="Owens G.L."/>
            <person name="Carrere S."/>
            <person name="Mayjonade B."/>
            <person name="Legrand L."/>
            <person name="Gill N."/>
            <person name="Kane N.C."/>
            <person name="Bowers J.E."/>
            <person name="Hubner S."/>
            <person name="Bellec A."/>
            <person name="Berard A."/>
            <person name="Berges H."/>
            <person name="Blanchet N."/>
            <person name="Boniface M.C."/>
            <person name="Brunel D."/>
            <person name="Catrice O."/>
            <person name="Chaidir N."/>
            <person name="Claudel C."/>
            <person name="Donnadieu C."/>
            <person name="Faraut T."/>
            <person name="Fievet G."/>
            <person name="Helmstetter N."/>
            <person name="King M."/>
            <person name="Knapp S.J."/>
            <person name="Lai Z."/>
            <person name="Le Paslier M.C."/>
            <person name="Lippi Y."/>
            <person name="Lorenzon L."/>
            <person name="Mandel J.R."/>
            <person name="Marage G."/>
            <person name="Marchand G."/>
            <person name="Marquand E."/>
            <person name="Bret-Mestries E."/>
            <person name="Morien E."/>
            <person name="Nambeesan S."/>
            <person name="Nguyen T."/>
            <person name="Pegot-Espagnet P."/>
            <person name="Pouilly N."/>
            <person name="Raftis F."/>
            <person name="Sallet E."/>
            <person name="Schiex T."/>
            <person name="Thomas J."/>
            <person name="Vandecasteele C."/>
            <person name="Vares D."/>
            <person name="Vear F."/>
            <person name="Vautrin S."/>
            <person name="Crespi M."/>
            <person name="Mangin B."/>
            <person name="Burke J.M."/>
            <person name="Salse J."/>
            <person name="Munos S."/>
            <person name="Vincourt P."/>
            <person name="Rieseberg L.H."/>
            <person name="Langlade N.B."/>
        </authorList>
    </citation>
    <scope>NUCLEOTIDE SEQUENCE [LARGE SCALE GENOMIC DNA]</scope>
    <source>
        <strain evidence="3">cv. SF193</strain>
        <tissue evidence="1">Leaves</tissue>
    </source>
</reference>
<dbReference type="STRING" id="4232.A0A251VDT4"/>